<dbReference type="Pfam" id="PF03466">
    <property type="entry name" value="LysR_substrate"/>
    <property type="match status" value="1"/>
</dbReference>
<dbReference type="InterPro" id="IPR005119">
    <property type="entry name" value="LysR_subst-bd"/>
</dbReference>
<sequence length="294" mass="32131">MGLEPWDELRTALHVARAGTVSGAAASLRVHHATVIRHIDALEDRVSVKLFQRHAKGYTPTEAGHALFETAAETEKQFEQLAARLQDMQEGISGQMIVTTIPEMSTLLLPAIAEMMRQYPTLKPCLRTEARVLRLEYGEAHVAIRAGGKPQEPDNVVQSLGELSVALYASAEYVERKGVAATDDALISHDFIASSDKDSRAPYDHWLTKHGGNVVLNSNDHATRLAAIKAGLGMGFLAVVQGQAEGLQQVMPARADWGTTLWLVTHVDLHRSPKVQACARLLREYAATLTETQT</sequence>
<proteinExistence type="inferred from homology"/>
<keyword evidence="2" id="KW-0805">Transcription regulation</keyword>
<dbReference type="AlphaFoldDB" id="A0A543KBN3"/>
<dbReference type="PANTHER" id="PTHR30537">
    <property type="entry name" value="HTH-TYPE TRANSCRIPTIONAL REGULATOR"/>
    <property type="match status" value="1"/>
</dbReference>
<keyword evidence="7" id="KW-1185">Reference proteome</keyword>
<evidence type="ECO:0000256" key="2">
    <source>
        <dbReference type="ARBA" id="ARBA00023015"/>
    </source>
</evidence>
<dbReference type="GO" id="GO:0006351">
    <property type="term" value="P:DNA-templated transcription"/>
    <property type="evidence" value="ECO:0007669"/>
    <property type="project" value="TreeGrafter"/>
</dbReference>
<dbReference type="PROSITE" id="PS50931">
    <property type="entry name" value="HTH_LYSR"/>
    <property type="match status" value="1"/>
</dbReference>
<keyword evidence="4" id="KW-0804">Transcription</keyword>
<reference evidence="6 7" key="1">
    <citation type="submission" date="2019-06" db="EMBL/GenBank/DDBJ databases">
        <title>Genomic Encyclopedia of Archaeal and Bacterial Type Strains, Phase II (KMG-II): from individual species to whole genera.</title>
        <authorList>
            <person name="Goeker M."/>
        </authorList>
    </citation>
    <scope>NUCLEOTIDE SEQUENCE [LARGE SCALE GENOMIC DNA]</scope>
    <source>
        <strain evidence="6 7">DSM 18423</strain>
    </source>
</reference>
<accession>A0A543KBN3</accession>
<dbReference type="OrthoDB" id="9796526at2"/>
<dbReference type="PANTHER" id="PTHR30537:SF3">
    <property type="entry name" value="TRANSCRIPTIONAL REGULATORY PROTEIN"/>
    <property type="match status" value="1"/>
</dbReference>
<feature type="domain" description="HTH lysR-type" evidence="5">
    <location>
        <begin position="4"/>
        <end position="61"/>
    </location>
</feature>
<organism evidence="6 7">
    <name type="scientific">Roseinatronobacter monicus</name>
    <dbReference type="NCBI Taxonomy" id="393481"/>
    <lineage>
        <taxon>Bacteria</taxon>
        <taxon>Pseudomonadati</taxon>
        <taxon>Pseudomonadota</taxon>
        <taxon>Alphaproteobacteria</taxon>
        <taxon>Rhodobacterales</taxon>
        <taxon>Paracoccaceae</taxon>
        <taxon>Roseinatronobacter</taxon>
    </lineage>
</organism>
<protein>
    <submittedName>
        <fullName evidence="6">LysR family transcriptional regulator</fullName>
    </submittedName>
</protein>
<dbReference type="InterPro" id="IPR036388">
    <property type="entry name" value="WH-like_DNA-bd_sf"/>
</dbReference>
<dbReference type="Gene3D" id="1.10.10.10">
    <property type="entry name" value="Winged helix-like DNA-binding domain superfamily/Winged helix DNA-binding domain"/>
    <property type="match status" value="1"/>
</dbReference>
<evidence type="ECO:0000259" key="5">
    <source>
        <dbReference type="PROSITE" id="PS50931"/>
    </source>
</evidence>
<gene>
    <name evidence="6" type="ORF">BD293_1074</name>
</gene>
<dbReference type="InterPro" id="IPR058163">
    <property type="entry name" value="LysR-type_TF_proteobact-type"/>
</dbReference>
<dbReference type="EMBL" id="VFPT01000001">
    <property type="protein sequence ID" value="TQM92466.1"/>
    <property type="molecule type" value="Genomic_DNA"/>
</dbReference>
<dbReference type="Proteomes" id="UP000320582">
    <property type="component" value="Unassembled WGS sequence"/>
</dbReference>
<evidence type="ECO:0000313" key="7">
    <source>
        <dbReference type="Proteomes" id="UP000320582"/>
    </source>
</evidence>
<dbReference type="GO" id="GO:0003700">
    <property type="term" value="F:DNA-binding transcription factor activity"/>
    <property type="evidence" value="ECO:0007669"/>
    <property type="project" value="InterPro"/>
</dbReference>
<evidence type="ECO:0000256" key="3">
    <source>
        <dbReference type="ARBA" id="ARBA00023125"/>
    </source>
</evidence>
<dbReference type="RefSeq" id="WP_142080163.1">
    <property type="nucleotide sequence ID" value="NZ_VFPT01000001.1"/>
</dbReference>
<dbReference type="InterPro" id="IPR000847">
    <property type="entry name" value="LysR_HTH_N"/>
</dbReference>
<evidence type="ECO:0000256" key="4">
    <source>
        <dbReference type="ARBA" id="ARBA00023163"/>
    </source>
</evidence>
<keyword evidence="3" id="KW-0238">DNA-binding</keyword>
<dbReference type="GO" id="GO:0043565">
    <property type="term" value="F:sequence-specific DNA binding"/>
    <property type="evidence" value="ECO:0007669"/>
    <property type="project" value="TreeGrafter"/>
</dbReference>
<name>A0A543KBN3_9RHOB</name>
<evidence type="ECO:0000313" key="6">
    <source>
        <dbReference type="EMBL" id="TQM92466.1"/>
    </source>
</evidence>
<evidence type="ECO:0000256" key="1">
    <source>
        <dbReference type="ARBA" id="ARBA00009437"/>
    </source>
</evidence>
<dbReference type="SUPFAM" id="SSF53850">
    <property type="entry name" value="Periplasmic binding protein-like II"/>
    <property type="match status" value="1"/>
</dbReference>
<dbReference type="InterPro" id="IPR036390">
    <property type="entry name" value="WH_DNA-bd_sf"/>
</dbReference>
<dbReference type="Gene3D" id="3.40.190.290">
    <property type="match status" value="1"/>
</dbReference>
<dbReference type="SUPFAM" id="SSF46785">
    <property type="entry name" value="Winged helix' DNA-binding domain"/>
    <property type="match status" value="1"/>
</dbReference>
<dbReference type="Pfam" id="PF00126">
    <property type="entry name" value="HTH_1"/>
    <property type="match status" value="1"/>
</dbReference>
<comment type="caution">
    <text evidence="6">The sequence shown here is derived from an EMBL/GenBank/DDBJ whole genome shotgun (WGS) entry which is preliminary data.</text>
</comment>
<comment type="similarity">
    <text evidence="1">Belongs to the LysR transcriptional regulatory family.</text>
</comment>